<comment type="caution">
    <text evidence="1">The sequence shown here is derived from an EMBL/GenBank/DDBJ whole genome shotgun (WGS) entry which is preliminary data.</text>
</comment>
<organism evidence="1 2">
    <name type="scientific">Popillia japonica</name>
    <name type="common">Japanese beetle</name>
    <dbReference type="NCBI Taxonomy" id="7064"/>
    <lineage>
        <taxon>Eukaryota</taxon>
        <taxon>Metazoa</taxon>
        <taxon>Ecdysozoa</taxon>
        <taxon>Arthropoda</taxon>
        <taxon>Hexapoda</taxon>
        <taxon>Insecta</taxon>
        <taxon>Pterygota</taxon>
        <taxon>Neoptera</taxon>
        <taxon>Endopterygota</taxon>
        <taxon>Coleoptera</taxon>
        <taxon>Polyphaga</taxon>
        <taxon>Scarabaeiformia</taxon>
        <taxon>Scarabaeidae</taxon>
        <taxon>Rutelinae</taxon>
        <taxon>Popillia</taxon>
    </lineage>
</organism>
<gene>
    <name evidence="1" type="ORF">QE152_g41074</name>
</gene>
<protein>
    <submittedName>
        <fullName evidence="1">Uncharacterized protein</fullName>
    </submittedName>
</protein>
<feature type="non-terminal residue" evidence="1">
    <location>
        <position position="1"/>
    </location>
</feature>
<feature type="non-terminal residue" evidence="1">
    <location>
        <position position="88"/>
    </location>
</feature>
<dbReference type="AlphaFoldDB" id="A0AAW1H1G9"/>
<evidence type="ECO:0000313" key="2">
    <source>
        <dbReference type="Proteomes" id="UP001458880"/>
    </source>
</evidence>
<proteinExistence type="predicted"/>
<name>A0AAW1H1G9_POPJA</name>
<reference evidence="1 2" key="1">
    <citation type="journal article" date="2024" name="BMC Genomics">
        <title>De novo assembly and annotation of Popillia japonica's genome with initial clues to its potential as an invasive pest.</title>
        <authorList>
            <person name="Cucini C."/>
            <person name="Boschi S."/>
            <person name="Funari R."/>
            <person name="Cardaioli E."/>
            <person name="Iannotti N."/>
            <person name="Marturano G."/>
            <person name="Paoli F."/>
            <person name="Bruttini M."/>
            <person name="Carapelli A."/>
            <person name="Frati F."/>
            <person name="Nardi F."/>
        </authorList>
    </citation>
    <scope>NUCLEOTIDE SEQUENCE [LARGE SCALE GENOMIC DNA]</scope>
    <source>
        <strain evidence="1">DMR45628</strain>
    </source>
</reference>
<dbReference type="Proteomes" id="UP001458880">
    <property type="component" value="Unassembled WGS sequence"/>
</dbReference>
<sequence length="88" mass="9950">KAGFILEDNEPEIEELSPVQEINEVEILMREIDQNSATITAQDYIDVDQEIIVNDDAAIDEWLTATIPNYQMEIEDEDGNDHDKASGL</sequence>
<dbReference type="EMBL" id="JASPKY010001895">
    <property type="protein sequence ID" value="KAK9670964.1"/>
    <property type="molecule type" value="Genomic_DNA"/>
</dbReference>
<keyword evidence="2" id="KW-1185">Reference proteome</keyword>
<accession>A0AAW1H1G9</accession>
<evidence type="ECO:0000313" key="1">
    <source>
        <dbReference type="EMBL" id="KAK9670964.1"/>
    </source>
</evidence>